<comment type="similarity">
    <text evidence="1">Belongs to the glutathione peroxidase family.</text>
</comment>
<proteinExistence type="inferred from homology"/>
<accession>A0A3B7MIV6</accession>
<dbReference type="EMBL" id="CP032157">
    <property type="protein sequence ID" value="AXY73233.1"/>
    <property type="molecule type" value="Genomic_DNA"/>
</dbReference>
<evidence type="ECO:0000256" key="1">
    <source>
        <dbReference type="ARBA" id="ARBA00006926"/>
    </source>
</evidence>
<name>A0A3B7MIV6_9BACT</name>
<evidence type="ECO:0000256" key="2">
    <source>
        <dbReference type="ARBA" id="ARBA00022559"/>
    </source>
</evidence>
<dbReference type="KEGG" id="pseg:D3H65_04245"/>
<evidence type="ECO:0000313" key="4">
    <source>
        <dbReference type="EMBL" id="AXY73233.1"/>
    </source>
</evidence>
<dbReference type="SUPFAM" id="SSF52833">
    <property type="entry name" value="Thioredoxin-like"/>
    <property type="match status" value="1"/>
</dbReference>
<dbReference type="PANTHER" id="PTHR11592:SF78">
    <property type="entry name" value="GLUTATHIONE PEROXIDASE"/>
    <property type="match status" value="1"/>
</dbReference>
<keyword evidence="3" id="KW-0560">Oxidoreductase</keyword>
<sequence length="205" mass="22313">MALAVPIPGSHTTIHPVPLATAIPNDPYNHVKTNDMLLIQFLLCILLTGIYDIQITSIDGTAVSMSKFRQQKILLVNIATGSPRVGQLGELQQLHQQYGDSLVIIAFPSESFGHEARTNEEIARFCRDNWQVGFLLAAKDPVTGTAQQPLYHWLTTLADNGVNNTAPAGDFHKFLIGKEGNIIGIFAPSVSPLDSTLINAIKDTQ</sequence>
<dbReference type="PANTHER" id="PTHR11592">
    <property type="entry name" value="GLUTATHIONE PEROXIDASE"/>
    <property type="match status" value="1"/>
</dbReference>
<dbReference type="GO" id="GO:0004601">
    <property type="term" value="F:peroxidase activity"/>
    <property type="evidence" value="ECO:0007669"/>
    <property type="project" value="UniProtKB-KW"/>
</dbReference>
<evidence type="ECO:0000313" key="5">
    <source>
        <dbReference type="Proteomes" id="UP000263900"/>
    </source>
</evidence>
<keyword evidence="5" id="KW-1185">Reference proteome</keyword>
<gene>
    <name evidence="4" type="ORF">D3H65_04245</name>
</gene>
<reference evidence="4 5" key="1">
    <citation type="submission" date="2018-09" db="EMBL/GenBank/DDBJ databases">
        <title>Genome sequencing of strain 6GH32-13.</title>
        <authorList>
            <person name="Weon H.-Y."/>
            <person name="Heo J."/>
            <person name="Kwon S.-W."/>
        </authorList>
    </citation>
    <scope>NUCLEOTIDE SEQUENCE [LARGE SCALE GENOMIC DNA]</scope>
    <source>
        <strain evidence="4 5">5GH32-13</strain>
    </source>
</reference>
<protein>
    <submittedName>
        <fullName evidence="4">Glutathione peroxidase</fullName>
    </submittedName>
</protein>
<dbReference type="Pfam" id="PF00255">
    <property type="entry name" value="GSHPx"/>
    <property type="match status" value="1"/>
</dbReference>
<dbReference type="GO" id="GO:0006979">
    <property type="term" value="P:response to oxidative stress"/>
    <property type="evidence" value="ECO:0007669"/>
    <property type="project" value="InterPro"/>
</dbReference>
<dbReference type="Gene3D" id="3.40.30.10">
    <property type="entry name" value="Glutaredoxin"/>
    <property type="match status" value="1"/>
</dbReference>
<dbReference type="Proteomes" id="UP000263900">
    <property type="component" value="Chromosome"/>
</dbReference>
<dbReference type="AlphaFoldDB" id="A0A3B7MIV6"/>
<dbReference type="InterPro" id="IPR036249">
    <property type="entry name" value="Thioredoxin-like_sf"/>
</dbReference>
<dbReference type="InterPro" id="IPR000889">
    <property type="entry name" value="Glutathione_peroxidase"/>
</dbReference>
<keyword evidence="2 4" id="KW-0575">Peroxidase</keyword>
<organism evidence="4 5">
    <name type="scientific">Paraflavitalea soli</name>
    <dbReference type="NCBI Taxonomy" id="2315862"/>
    <lineage>
        <taxon>Bacteria</taxon>
        <taxon>Pseudomonadati</taxon>
        <taxon>Bacteroidota</taxon>
        <taxon>Chitinophagia</taxon>
        <taxon>Chitinophagales</taxon>
        <taxon>Chitinophagaceae</taxon>
        <taxon>Paraflavitalea</taxon>
    </lineage>
</organism>
<evidence type="ECO:0000256" key="3">
    <source>
        <dbReference type="ARBA" id="ARBA00023002"/>
    </source>
</evidence>
<dbReference type="PROSITE" id="PS51355">
    <property type="entry name" value="GLUTATHIONE_PEROXID_3"/>
    <property type="match status" value="1"/>
</dbReference>